<protein>
    <submittedName>
        <fullName evidence="2">Uncharacterized protein</fullName>
    </submittedName>
</protein>
<sequence>MSVLGRISLVLGLVLLIVAIILATMNFITIRDYLVALTAQRSRDFYNVNPRLWITYLVVFGSGLFLGLGLVWSWMGRRRNSVAE</sequence>
<evidence type="ECO:0000313" key="2">
    <source>
        <dbReference type="EMBL" id="RIH80047.1"/>
    </source>
</evidence>
<gene>
    <name evidence="2" type="ORF">Mcate_00018</name>
</gene>
<evidence type="ECO:0000256" key="1">
    <source>
        <dbReference type="SAM" id="Phobius"/>
    </source>
</evidence>
<comment type="caution">
    <text evidence="2">The sequence shown here is derived from an EMBL/GenBank/DDBJ whole genome shotgun (WGS) entry which is preliminary data.</text>
</comment>
<organism evidence="2 3">
    <name type="scientific">Meiothermus taiwanensis</name>
    <dbReference type="NCBI Taxonomy" id="172827"/>
    <lineage>
        <taxon>Bacteria</taxon>
        <taxon>Thermotogati</taxon>
        <taxon>Deinococcota</taxon>
        <taxon>Deinococci</taxon>
        <taxon>Thermales</taxon>
        <taxon>Thermaceae</taxon>
        <taxon>Meiothermus</taxon>
    </lineage>
</organism>
<feature type="transmembrane region" description="Helical" evidence="1">
    <location>
        <begin position="7"/>
        <end position="28"/>
    </location>
</feature>
<proteinExistence type="predicted"/>
<keyword evidence="1" id="KW-1133">Transmembrane helix</keyword>
<keyword evidence="1" id="KW-0472">Membrane</keyword>
<reference evidence="2 3" key="1">
    <citation type="submission" date="2018-08" db="EMBL/GenBank/DDBJ databases">
        <title>Meiothermus cateniformans JCM 15151 genome sequencing project.</title>
        <authorList>
            <person name="Da Costa M.S."/>
            <person name="Albuquerque L."/>
            <person name="Raposo P."/>
            <person name="Froufe H.J.C."/>
            <person name="Barroso C.S."/>
            <person name="Egas C."/>
        </authorList>
    </citation>
    <scope>NUCLEOTIDE SEQUENCE [LARGE SCALE GENOMIC DNA]</scope>
    <source>
        <strain evidence="2 3">JCM 15151</strain>
    </source>
</reference>
<name>A0A399E5N7_9DEIN</name>
<dbReference type="AlphaFoldDB" id="A0A399E5N7"/>
<feature type="transmembrane region" description="Helical" evidence="1">
    <location>
        <begin position="53"/>
        <end position="75"/>
    </location>
</feature>
<dbReference type="Proteomes" id="UP000266089">
    <property type="component" value="Unassembled WGS sequence"/>
</dbReference>
<dbReference type="OrthoDB" id="27564at2"/>
<dbReference type="EMBL" id="QWKX01000001">
    <property type="protein sequence ID" value="RIH80047.1"/>
    <property type="molecule type" value="Genomic_DNA"/>
</dbReference>
<evidence type="ECO:0000313" key="3">
    <source>
        <dbReference type="Proteomes" id="UP000266089"/>
    </source>
</evidence>
<accession>A0A399E5N7</accession>
<keyword evidence="1" id="KW-0812">Transmembrane</keyword>
<dbReference type="RefSeq" id="WP_027886601.1">
    <property type="nucleotide sequence ID" value="NZ_JBHSXZ010000016.1"/>
</dbReference>